<dbReference type="GO" id="GO:0006793">
    <property type="term" value="P:phosphorus metabolic process"/>
    <property type="evidence" value="ECO:0007669"/>
    <property type="project" value="InterPro"/>
</dbReference>
<dbReference type="EMBL" id="CP018095">
    <property type="protein sequence ID" value="APF39027.1"/>
    <property type="molecule type" value="Genomic_DNA"/>
</dbReference>
<comment type="similarity">
    <text evidence="1">Belongs to the GppA/Ppx family.</text>
</comment>
<dbReference type="InterPro" id="IPR043129">
    <property type="entry name" value="ATPase_NBD"/>
</dbReference>
<keyword evidence="3" id="KW-0378">Hydrolase</keyword>
<dbReference type="PANTHER" id="PTHR30005:SF0">
    <property type="entry name" value="RETROGRADE REGULATION PROTEIN 2"/>
    <property type="match status" value="1"/>
</dbReference>
<dbReference type="AlphaFoldDB" id="A0AAC9JRP0"/>
<protein>
    <recommendedName>
        <fullName evidence="2">exopolyphosphatase</fullName>
        <ecNumber evidence="2">3.6.1.11</ecNumber>
    </recommendedName>
</protein>
<dbReference type="Pfam" id="PF21697">
    <property type="entry name" value="Ppx_C"/>
    <property type="match status" value="1"/>
</dbReference>
<gene>
    <name evidence="7" type="ORF">BOQ54_10485</name>
</gene>
<organism evidence="7 8">
    <name type="scientific">Chelatococcus daeguensis</name>
    <dbReference type="NCBI Taxonomy" id="444444"/>
    <lineage>
        <taxon>Bacteria</taxon>
        <taxon>Pseudomonadati</taxon>
        <taxon>Pseudomonadota</taxon>
        <taxon>Alphaproteobacteria</taxon>
        <taxon>Hyphomicrobiales</taxon>
        <taxon>Chelatococcaceae</taxon>
        <taxon>Chelatococcus</taxon>
    </lineage>
</organism>
<name>A0AAC9JRP0_9HYPH</name>
<comment type="catalytic activity">
    <reaction evidence="4">
        <text>[phosphate](n) + H2O = [phosphate](n-1) + phosphate + H(+)</text>
        <dbReference type="Rhea" id="RHEA:21528"/>
        <dbReference type="Rhea" id="RHEA-COMP:9859"/>
        <dbReference type="Rhea" id="RHEA-COMP:14279"/>
        <dbReference type="ChEBI" id="CHEBI:15377"/>
        <dbReference type="ChEBI" id="CHEBI:15378"/>
        <dbReference type="ChEBI" id="CHEBI:16838"/>
        <dbReference type="ChEBI" id="CHEBI:43474"/>
        <dbReference type="EC" id="3.6.1.11"/>
    </reaction>
</comment>
<dbReference type="InterPro" id="IPR022371">
    <property type="entry name" value="Exopolyphosphatase"/>
</dbReference>
<feature type="domain" description="Exopolyphosphatase C-terminal" evidence="6">
    <location>
        <begin position="316"/>
        <end position="497"/>
    </location>
</feature>
<evidence type="ECO:0000313" key="8">
    <source>
        <dbReference type="Proteomes" id="UP000182703"/>
    </source>
</evidence>
<proteinExistence type="inferred from homology"/>
<evidence type="ECO:0000313" key="7">
    <source>
        <dbReference type="EMBL" id="APF39027.1"/>
    </source>
</evidence>
<accession>A0AAC9JRP0</accession>
<evidence type="ECO:0000256" key="4">
    <source>
        <dbReference type="ARBA" id="ARBA00047607"/>
    </source>
</evidence>
<dbReference type="InterPro" id="IPR048951">
    <property type="entry name" value="Ppx_C"/>
</dbReference>
<dbReference type="NCBIfam" id="TIGR03706">
    <property type="entry name" value="exo_poly_only"/>
    <property type="match status" value="1"/>
</dbReference>
<evidence type="ECO:0000256" key="3">
    <source>
        <dbReference type="ARBA" id="ARBA00022801"/>
    </source>
</evidence>
<feature type="domain" description="Ppx/GppA phosphatase N-terminal" evidence="5">
    <location>
        <begin position="38"/>
        <end position="308"/>
    </location>
</feature>
<dbReference type="Gene3D" id="1.10.3210.10">
    <property type="entry name" value="Hypothetical protein af1432"/>
    <property type="match status" value="1"/>
</dbReference>
<dbReference type="InterPro" id="IPR003695">
    <property type="entry name" value="Ppx_GppA_N"/>
</dbReference>
<sequence>MPELRAPGRLDVGSPVAIVDIGSNSVRLVAYEGMTRAPTPIFNEKVLCGLGRSVATTKRLHDDAVEKALRALARFRVLCGLMQVASVHVLATAAARDAENGPDFLARAEAAIGHPIELISGSREAQLSALGVMSGFHDADGVVGDMGGGSLELIDVRGFELGKGVSLPLGGLALQDTTGGNIRKASKVVRDAFAKAEPLERLKGRTFYAVGGTWRALARLHMTQKGYPLHVMHGYTVAPKDVTDFAKIVERVDADTLESIEAVSAARRPLLGYGALLLEEIIRKGKPKKVVISAQGVREGLLYEKLSNEERRTDPLLSAARELNLLRSRAPMHGEELIGWTDKLVASLHLDETGEERRLRHAACLLADIGWRAHPDYRGEQGLNIIAHAAFVGVDHPGRAFLALSVFFRHVGLSVDDISPRIRELVTTRMIDRARILGGAMRVAYLVSAAMPGVLPRAPITGHGGKLVLALPGDLAALASDRLLNRVKQLARLVGREPLIQNGR</sequence>
<evidence type="ECO:0000256" key="1">
    <source>
        <dbReference type="ARBA" id="ARBA00007125"/>
    </source>
</evidence>
<keyword evidence="8" id="KW-1185">Reference proteome</keyword>
<reference evidence="7 8" key="1">
    <citation type="submission" date="2016-11" db="EMBL/GenBank/DDBJ databases">
        <title>Complete genome sequence of the aerobically denitrifying bacterium Chelatococcus daeguensis TAD1.</title>
        <authorList>
            <person name="Yang Y."/>
            <person name="Huang S."/>
            <person name="Lin E."/>
        </authorList>
    </citation>
    <scope>NUCLEOTIDE SEQUENCE [LARGE SCALE GENOMIC DNA]</scope>
    <source>
        <strain evidence="7 8">TAD1</strain>
    </source>
</reference>
<dbReference type="CDD" id="cd24052">
    <property type="entry name" value="ASKHA_NBD_HpPPX-GppA-like"/>
    <property type="match status" value="1"/>
</dbReference>
<dbReference type="EC" id="3.6.1.11" evidence="2"/>
<dbReference type="SUPFAM" id="SSF109604">
    <property type="entry name" value="HD-domain/PDEase-like"/>
    <property type="match status" value="1"/>
</dbReference>
<dbReference type="Gene3D" id="3.30.420.40">
    <property type="match status" value="1"/>
</dbReference>
<dbReference type="Proteomes" id="UP000182703">
    <property type="component" value="Chromosome"/>
</dbReference>
<dbReference type="GO" id="GO:0004309">
    <property type="term" value="F:exopolyphosphatase activity"/>
    <property type="evidence" value="ECO:0007669"/>
    <property type="project" value="UniProtKB-EC"/>
</dbReference>
<dbReference type="Gene3D" id="3.30.420.150">
    <property type="entry name" value="Exopolyphosphatase. Domain 2"/>
    <property type="match status" value="1"/>
</dbReference>
<evidence type="ECO:0000259" key="6">
    <source>
        <dbReference type="Pfam" id="PF21697"/>
    </source>
</evidence>
<evidence type="ECO:0000256" key="2">
    <source>
        <dbReference type="ARBA" id="ARBA00012451"/>
    </source>
</evidence>
<dbReference type="InterPro" id="IPR050273">
    <property type="entry name" value="GppA/Ppx_hydrolase"/>
</dbReference>
<dbReference type="Pfam" id="PF02541">
    <property type="entry name" value="Ppx-GppA"/>
    <property type="match status" value="1"/>
</dbReference>
<dbReference type="KEGG" id="cdq:BOQ54_10485"/>
<evidence type="ECO:0000259" key="5">
    <source>
        <dbReference type="Pfam" id="PF02541"/>
    </source>
</evidence>
<dbReference type="SUPFAM" id="SSF53067">
    <property type="entry name" value="Actin-like ATPase domain"/>
    <property type="match status" value="2"/>
</dbReference>
<dbReference type="PANTHER" id="PTHR30005">
    <property type="entry name" value="EXOPOLYPHOSPHATASE"/>
    <property type="match status" value="1"/>
</dbReference>